<evidence type="ECO:0000313" key="2">
    <source>
        <dbReference type="WBParaSite" id="PSAMB.scaffold19601size803.g37913.t1"/>
    </source>
</evidence>
<name>A0A914VIV5_9BILA</name>
<keyword evidence="1" id="KW-1185">Reference proteome</keyword>
<organism evidence="1 2">
    <name type="scientific">Plectus sambesii</name>
    <dbReference type="NCBI Taxonomy" id="2011161"/>
    <lineage>
        <taxon>Eukaryota</taxon>
        <taxon>Metazoa</taxon>
        <taxon>Ecdysozoa</taxon>
        <taxon>Nematoda</taxon>
        <taxon>Chromadorea</taxon>
        <taxon>Plectida</taxon>
        <taxon>Plectina</taxon>
        <taxon>Plectoidea</taxon>
        <taxon>Plectidae</taxon>
        <taxon>Plectus</taxon>
    </lineage>
</organism>
<dbReference type="InterPro" id="IPR036322">
    <property type="entry name" value="WD40_repeat_dom_sf"/>
</dbReference>
<dbReference type="Gene3D" id="2.130.10.10">
    <property type="entry name" value="YVTN repeat-like/Quinoprotein amine dehydrogenase"/>
    <property type="match status" value="1"/>
</dbReference>
<dbReference type="AlphaFoldDB" id="A0A914VIV5"/>
<dbReference type="SUPFAM" id="SSF50978">
    <property type="entry name" value="WD40 repeat-like"/>
    <property type="match status" value="1"/>
</dbReference>
<sequence length="70" mass="8043">MMKRIVAGCNDGSVLLYDVRLPANECRITTLRHLQMSVVKAYMVQHDSKVRLVAGSIDGHVRVWEPRMYQ</sequence>
<dbReference type="Proteomes" id="UP000887566">
    <property type="component" value="Unplaced"/>
</dbReference>
<reference evidence="2" key="1">
    <citation type="submission" date="2022-11" db="UniProtKB">
        <authorList>
            <consortium name="WormBaseParasite"/>
        </authorList>
    </citation>
    <scope>IDENTIFICATION</scope>
</reference>
<evidence type="ECO:0000313" key="1">
    <source>
        <dbReference type="Proteomes" id="UP000887566"/>
    </source>
</evidence>
<protein>
    <submittedName>
        <fullName evidence="2">Uncharacterized protein</fullName>
    </submittedName>
</protein>
<proteinExistence type="predicted"/>
<dbReference type="InterPro" id="IPR015943">
    <property type="entry name" value="WD40/YVTN_repeat-like_dom_sf"/>
</dbReference>
<dbReference type="WBParaSite" id="PSAMB.scaffold19601size803.g37913.t1">
    <property type="protein sequence ID" value="PSAMB.scaffold19601size803.g37913.t1"/>
    <property type="gene ID" value="PSAMB.scaffold19601size803.g37913"/>
</dbReference>
<accession>A0A914VIV5</accession>